<dbReference type="EMBL" id="FBYC01000004">
    <property type="protein sequence ID" value="CUX82128.1"/>
    <property type="molecule type" value="Genomic_DNA"/>
</dbReference>
<dbReference type="PROSITE" id="PS00688">
    <property type="entry name" value="SIGMA54_INTERACT_3"/>
    <property type="match status" value="1"/>
</dbReference>
<evidence type="ECO:0000313" key="13">
    <source>
        <dbReference type="EMBL" id="KPP95536.1"/>
    </source>
</evidence>
<evidence type="ECO:0000256" key="4">
    <source>
        <dbReference type="ARBA" id="ARBA00022741"/>
    </source>
</evidence>
<gene>
    <name evidence="13" type="primary">flrC</name>
    <name evidence="12" type="ORF">Ga0058931_2184</name>
    <name evidence="13" type="ORF">HLUCCA05_02445</name>
</gene>
<evidence type="ECO:0000256" key="1">
    <source>
        <dbReference type="ARBA" id="ARBA00002167"/>
    </source>
</evidence>
<dbReference type="CDD" id="cd00009">
    <property type="entry name" value="AAA"/>
    <property type="match status" value="1"/>
</dbReference>
<evidence type="ECO:0000256" key="7">
    <source>
        <dbReference type="ARBA" id="ARBA00023015"/>
    </source>
</evidence>
<sequence length="388" mass="41866">MTTLHFLDPQTGLLDRLADLMIRRRVCVTRGDIELANGAAALIGLVTAESDVRSLVQAARAAKMRNLVAISLGAESLRVETEHGGSLLRLHLPASEQDIAARHAEPLLTYVAEMIAHPIRPMVACDPATGGLIDLANRVAQTDVTVLINGPTGSGKEVLARAIHDASPRAGKPFVALNCAAIPDNMLEAMLFGHVKGSFTGAVAAGQGLIRAADGGTLLLDEITEMPLALQAKLLRVLQERKVTPLGSSGEIAVDLRILSTTNRGMRTEVAAGRFREDLYYRLNVFPLQTLALQDRPEDIAPLAIAFLRRHWQLGAVPLPTPTAMDMLRFHTWPGNVRELENVMQRALVLCDGRRITTDDIMLDSAEMPAPKADPAPTRLARRLAAAV</sequence>
<dbReference type="GO" id="GO:0006355">
    <property type="term" value="P:regulation of DNA-templated transcription"/>
    <property type="evidence" value="ECO:0007669"/>
    <property type="project" value="InterPro"/>
</dbReference>
<dbReference type="Pfam" id="PF00158">
    <property type="entry name" value="Sigma54_activat"/>
    <property type="match status" value="1"/>
</dbReference>
<dbReference type="InterPro" id="IPR058031">
    <property type="entry name" value="AAA_lid_NorR"/>
</dbReference>
<evidence type="ECO:0000256" key="3">
    <source>
        <dbReference type="ARBA" id="ARBA00015308"/>
    </source>
</evidence>
<organism evidence="13 14">
    <name type="scientific">Roseibaca calidilacus</name>
    <dbReference type="NCBI Taxonomy" id="1666912"/>
    <lineage>
        <taxon>Bacteria</taxon>
        <taxon>Pseudomonadati</taxon>
        <taxon>Pseudomonadota</taxon>
        <taxon>Alphaproteobacteria</taxon>
        <taxon>Rhodobacterales</taxon>
        <taxon>Paracoccaceae</taxon>
        <taxon>Roseinatronobacter</taxon>
    </lineage>
</organism>
<dbReference type="SMART" id="SM00382">
    <property type="entry name" value="AAA"/>
    <property type="match status" value="1"/>
</dbReference>
<feature type="domain" description="Sigma-54 factor interaction" evidence="11">
    <location>
        <begin position="122"/>
        <end position="349"/>
    </location>
</feature>
<evidence type="ECO:0000256" key="8">
    <source>
        <dbReference type="ARBA" id="ARBA00023125"/>
    </source>
</evidence>
<keyword evidence="8" id="KW-0238">DNA-binding</keyword>
<evidence type="ECO:0000256" key="10">
    <source>
        <dbReference type="ARBA" id="ARBA00023163"/>
    </source>
</evidence>
<keyword evidence="5" id="KW-0067">ATP-binding</keyword>
<protein>
    <recommendedName>
        <fullName evidence="3">Nif-specific regulatory protein</fullName>
    </recommendedName>
</protein>
<dbReference type="EMBL" id="LJSG01000002">
    <property type="protein sequence ID" value="KPP95536.1"/>
    <property type="molecule type" value="Genomic_DNA"/>
</dbReference>
<dbReference type="InterPro" id="IPR002078">
    <property type="entry name" value="Sigma_54_int"/>
</dbReference>
<dbReference type="GO" id="GO:0005524">
    <property type="term" value="F:ATP binding"/>
    <property type="evidence" value="ECO:0007669"/>
    <property type="project" value="UniProtKB-KW"/>
</dbReference>
<reference evidence="13 14" key="1">
    <citation type="submission" date="2015-09" db="EMBL/GenBank/DDBJ databases">
        <title>Identification and resolution of microdiversity through metagenomic sequencing of parallel consortia.</title>
        <authorList>
            <person name="Nelson W.C."/>
            <person name="Romine M.F."/>
            <person name="Lindemann S.R."/>
        </authorList>
    </citation>
    <scope>NUCLEOTIDE SEQUENCE [LARGE SCALE GENOMIC DNA]</scope>
    <source>
        <strain evidence="13">HL-91</strain>
    </source>
</reference>
<evidence type="ECO:0000313" key="14">
    <source>
        <dbReference type="Proteomes" id="UP000050413"/>
    </source>
</evidence>
<evidence type="ECO:0000313" key="15">
    <source>
        <dbReference type="Proteomes" id="UP000182045"/>
    </source>
</evidence>
<dbReference type="PATRIC" id="fig|1666912.4.peg.1640"/>
<dbReference type="GO" id="GO:0000160">
    <property type="term" value="P:phosphorelay signal transduction system"/>
    <property type="evidence" value="ECO:0007669"/>
    <property type="project" value="UniProtKB-KW"/>
</dbReference>
<dbReference type="InterPro" id="IPR025943">
    <property type="entry name" value="Sigma_54_int_dom_ATP-bd_2"/>
</dbReference>
<dbReference type="AlphaFoldDB" id="A0A0P8ALL5"/>
<dbReference type="Proteomes" id="UP000182045">
    <property type="component" value="Unassembled WGS sequence"/>
</dbReference>
<dbReference type="Pfam" id="PF25601">
    <property type="entry name" value="AAA_lid_14"/>
    <property type="match status" value="1"/>
</dbReference>
<dbReference type="RefSeq" id="WP_072246358.1">
    <property type="nucleotide sequence ID" value="NZ_FBYC01000004.1"/>
</dbReference>
<reference evidence="12 15" key="2">
    <citation type="submission" date="2016-01" db="EMBL/GenBank/DDBJ databases">
        <authorList>
            <person name="Varghese N."/>
        </authorList>
    </citation>
    <scope>NUCLEOTIDE SEQUENCE [LARGE SCALE GENOMIC DNA]</scope>
    <source>
        <strain evidence="12 15">HL-91</strain>
    </source>
</reference>
<dbReference type="Gene3D" id="3.40.50.300">
    <property type="entry name" value="P-loop containing nucleotide triphosphate hydrolases"/>
    <property type="match status" value="1"/>
</dbReference>
<dbReference type="PROSITE" id="PS00676">
    <property type="entry name" value="SIGMA54_INTERACT_2"/>
    <property type="match status" value="1"/>
</dbReference>
<evidence type="ECO:0000256" key="9">
    <source>
        <dbReference type="ARBA" id="ARBA00023159"/>
    </source>
</evidence>
<dbReference type="PANTHER" id="PTHR32071:SF21">
    <property type="entry name" value="TRANSCRIPTIONAL REGULATORY PROTEIN FLGR"/>
    <property type="match status" value="1"/>
</dbReference>
<dbReference type="SUPFAM" id="SSF52540">
    <property type="entry name" value="P-loop containing nucleoside triphosphate hydrolases"/>
    <property type="match status" value="1"/>
</dbReference>
<dbReference type="PROSITE" id="PS50045">
    <property type="entry name" value="SIGMA54_INTERACT_4"/>
    <property type="match status" value="1"/>
</dbReference>
<accession>A0A0P8ALL5</accession>
<evidence type="ECO:0000259" key="11">
    <source>
        <dbReference type="PROSITE" id="PS50045"/>
    </source>
</evidence>
<dbReference type="InterPro" id="IPR025944">
    <property type="entry name" value="Sigma_54_int_dom_CS"/>
</dbReference>
<comment type="function">
    <text evidence="1">Required for activation of most nif operons, which are directly involved in nitrogen fixation.</text>
</comment>
<evidence type="ECO:0000256" key="5">
    <source>
        <dbReference type="ARBA" id="ARBA00022840"/>
    </source>
</evidence>
<evidence type="ECO:0000313" key="12">
    <source>
        <dbReference type="EMBL" id="CUX82128.1"/>
    </source>
</evidence>
<comment type="caution">
    <text evidence="13">The sequence shown here is derived from an EMBL/GenBank/DDBJ whole genome shotgun (WGS) entry which is preliminary data.</text>
</comment>
<keyword evidence="4" id="KW-0547">Nucleotide-binding</keyword>
<dbReference type="Gene3D" id="1.10.8.60">
    <property type="match status" value="1"/>
</dbReference>
<evidence type="ECO:0000256" key="2">
    <source>
        <dbReference type="ARBA" id="ARBA00011135"/>
    </source>
</evidence>
<dbReference type="InterPro" id="IPR003593">
    <property type="entry name" value="AAA+_ATPase"/>
</dbReference>
<keyword evidence="15" id="KW-1185">Reference proteome</keyword>
<keyword evidence="6" id="KW-0902">Two-component regulatory system</keyword>
<dbReference type="STRING" id="1666912.Ga0058931_2184"/>
<keyword evidence="9" id="KW-0010">Activator</keyword>
<evidence type="ECO:0000256" key="6">
    <source>
        <dbReference type="ARBA" id="ARBA00023012"/>
    </source>
</evidence>
<dbReference type="GO" id="GO:0003677">
    <property type="term" value="F:DNA binding"/>
    <property type="evidence" value="ECO:0007669"/>
    <property type="project" value="UniProtKB-KW"/>
</dbReference>
<dbReference type="PANTHER" id="PTHR32071">
    <property type="entry name" value="TRANSCRIPTIONAL REGULATORY PROTEIN"/>
    <property type="match status" value="1"/>
</dbReference>
<dbReference type="InterPro" id="IPR027417">
    <property type="entry name" value="P-loop_NTPase"/>
</dbReference>
<proteinExistence type="predicted"/>
<keyword evidence="7" id="KW-0805">Transcription regulation</keyword>
<name>A0A0P8ALL5_9RHOB</name>
<comment type="subunit">
    <text evidence="2">Interacts with sigma-54.</text>
</comment>
<keyword evidence="10" id="KW-0804">Transcription</keyword>
<dbReference type="Proteomes" id="UP000050413">
    <property type="component" value="Unassembled WGS sequence"/>
</dbReference>
<dbReference type="FunFam" id="3.40.50.300:FF:000006">
    <property type="entry name" value="DNA-binding transcriptional regulator NtrC"/>
    <property type="match status" value="1"/>
</dbReference>